<dbReference type="OrthoDB" id="127107at2"/>
<gene>
    <name evidence="5" type="ORF">Pan189_08340</name>
</gene>
<dbReference type="GO" id="GO:0009055">
    <property type="term" value="F:electron transfer activity"/>
    <property type="evidence" value="ECO:0007669"/>
    <property type="project" value="InterPro"/>
</dbReference>
<dbReference type="InterPro" id="IPR011429">
    <property type="entry name" value="Cyt_c_Planctomycete-type"/>
</dbReference>
<dbReference type="PANTHER" id="PTHR35889">
    <property type="entry name" value="CYCLOINULO-OLIGOSACCHARIDE FRUCTANOTRANSFERASE-RELATED"/>
    <property type="match status" value="1"/>
</dbReference>
<dbReference type="InterPro" id="IPR036909">
    <property type="entry name" value="Cyt_c-like_dom_sf"/>
</dbReference>
<dbReference type="GO" id="GO:0020037">
    <property type="term" value="F:heme binding"/>
    <property type="evidence" value="ECO:0007669"/>
    <property type="project" value="InterPro"/>
</dbReference>
<feature type="chain" id="PRO_5022079216" evidence="1">
    <location>
        <begin position="24"/>
        <end position="823"/>
    </location>
</feature>
<evidence type="ECO:0000256" key="1">
    <source>
        <dbReference type="SAM" id="SignalP"/>
    </source>
</evidence>
<dbReference type="Proteomes" id="UP000317318">
    <property type="component" value="Chromosome"/>
</dbReference>
<evidence type="ECO:0000259" key="4">
    <source>
        <dbReference type="Pfam" id="PF07635"/>
    </source>
</evidence>
<dbReference type="Pfam" id="PF07583">
    <property type="entry name" value="PSCyt2"/>
    <property type="match status" value="1"/>
</dbReference>
<feature type="domain" description="DUF1553" evidence="3">
    <location>
        <begin position="514"/>
        <end position="770"/>
    </location>
</feature>
<reference evidence="5 6" key="1">
    <citation type="submission" date="2019-02" db="EMBL/GenBank/DDBJ databases">
        <title>Deep-cultivation of Planctomycetes and their phenomic and genomic characterization uncovers novel biology.</title>
        <authorList>
            <person name="Wiegand S."/>
            <person name="Jogler M."/>
            <person name="Boedeker C."/>
            <person name="Pinto D."/>
            <person name="Vollmers J."/>
            <person name="Rivas-Marin E."/>
            <person name="Kohn T."/>
            <person name="Peeters S.H."/>
            <person name="Heuer A."/>
            <person name="Rast P."/>
            <person name="Oberbeckmann S."/>
            <person name="Bunk B."/>
            <person name="Jeske O."/>
            <person name="Meyerdierks A."/>
            <person name="Storesund J.E."/>
            <person name="Kallscheuer N."/>
            <person name="Luecker S."/>
            <person name="Lage O.M."/>
            <person name="Pohl T."/>
            <person name="Merkel B.J."/>
            <person name="Hornburger P."/>
            <person name="Mueller R.-W."/>
            <person name="Bruemmer F."/>
            <person name="Labrenz M."/>
            <person name="Spormann A.M."/>
            <person name="Op den Camp H."/>
            <person name="Overmann J."/>
            <person name="Amann R."/>
            <person name="Jetten M.S.M."/>
            <person name="Mascher T."/>
            <person name="Medema M.H."/>
            <person name="Devos D.P."/>
            <person name="Kaster A.-K."/>
            <person name="Ovreas L."/>
            <person name="Rohde M."/>
            <person name="Galperin M.Y."/>
            <person name="Jogler C."/>
        </authorList>
    </citation>
    <scope>NUCLEOTIDE SEQUENCE [LARGE SCALE GENOMIC DNA]</scope>
    <source>
        <strain evidence="5 6">Pan189</strain>
    </source>
</reference>
<evidence type="ECO:0000313" key="6">
    <source>
        <dbReference type="Proteomes" id="UP000317318"/>
    </source>
</evidence>
<keyword evidence="1" id="KW-0732">Signal</keyword>
<dbReference type="PANTHER" id="PTHR35889:SF3">
    <property type="entry name" value="F-BOX DOMAIN-CONTAINING PROTEIN"/>
    <property type="match status" value="1"/>
</dbReference>
<feature type="domain" description="DUF1549" evidence="2">
    <location>
        <begin position="172"/>
        <end position="376"/>
    </location>
</feature>
<dbReference type="SUPFAM" id="SSF46626">
    <property type="entry name" value="Cytochrome c"/>
    <property type="match status" value="1"/>
</dbReference>
<dbReference type="RefSeq" id="WP_145362679.1">
    <property type="nucleotide sequence ID" value="NZ_CP036268.1"/>
</dbReference>
<proteinExistence type="predicted"/>
<evidence type="ECO:0000313" key="5">
    <source>
        <dbReference type="EMBL" id="QDT36477.1"/>
    </source>
</evidence>
<dbReference type="InterPro" id="IPR011444">
    <property type="entry name" value="DUF1549"/>
</dbReference>
<dbReference type="Pfam" id="PF07635">
    <property type="entry name" value="PSCyt1"/>
    <property type="match status" value="1"/>
</dbReference>
<feature type="signal peptide" evidence="1">
    <location>
        <begin position="1"/>
        <end position="23"/>
    </location>
</feature>
<dbReference type="EMBL" id="CP036268">
    <property type="protein sequence ID" value="QDT36477.1"/>
    <property type="molecule type" value="Genomic_DNA"/>
</dbReference>
<organism evidence="5 6">
    <name type="scientific">Stratiformator vulcanicus</name>
    <dbReference type="NCBI Taxonomy" id="2527980"/>
    <lineage>
        <taxon>Bacteria</taxon>
        <taxon>Pseudomonadati</taxon>
        <taxon>Planctomycetota</taxon>
        <taxon>Planctomycetia</taxon>
        <taxon>Planctomycetales</taxon>
        <taxon>Planctomycetaceae</taxon>
        <taxon>Stratiformator</taxon>
    </lineage>
</organism>
<evidence type="ECO:0000259" key="3">
    <source>
        <dbReference type="Pfam" id="PF07587"/>
    </source>
</evidence>
<dbReference type="KEGG" id="svp:Pan189_08340"/>
<accession>A0A517QXZ1</accession>
<dbReference type="AlphaFoldDB" id="A0A517QXZ1"/>
<dbReference type="Pfam" id="PF07587">
    <property type="entry name" value="PSD1"/>
    <property type="match status" value="1"/>
</dbReference>
<name>A0A517QXZ1_9PLAN</name>
<protein>
    <submittedName>
        <fullName evidence="5">Planctomycete cytochrome C</fullName>
    </submittedName>
</protein>
<keyword evidence="6" id="KW-1185">Reference proteome</keyword>
<feature type="domain" description="Cytochrome C Planctomycete-type" evidence="4">
    <location>
        <begin position="55"/>
        <end position="110"/>
    </location>
</feature>
<dbReference type="InterPro" id="IPR022655">
    <property type="entry name" value="DUF1553"/>
</dbReference>
<sequence precursor="true">MRYLTTRYAFLAAAGLGLLQVAAAGESEKSAALPPPATRDIDFVKDVAPIFEERCNHCHGEFAAEGQLRLDAKAIVFSGGMSGPSLKSGDSKHSLIVRRIAGLDDQEAMPFEDERLSNEQIGIIRKWIDDGAKWPGGFGSDATTVEKHWAYVKPERPDVPEVEQKAWPRNAIDNFVLARLEAKGLSPSPEAEKERLLRRVTLDLTGVPPTIDEIDAFLSDDSPNAYEQVVERLLASPKYGERWAVPWLDAARFADSNGYQRDGRREAWAYRDWVIRAFNADMPYDQFVTEQLAGDLLPDATRDQIIATGFHRNTMANVEAGTDPDEEYFNATVDRVNTTGTVFLGTTLECAQCHNHKYDPISQEDYYGLYAIFDNTAPEIKRHEQSRREFTGPKMNLPLTDKQRAAKTRWSKLLDEADAAMRQCLIDLPEEMKQREFVPAVAQRPEFFEMKAKRDRAAKKLDEIEPHTVLVMKELPEDRPTRMFKRGDFTNPGRLVEPHVPRVMHDWPEGEPRNRLGLAKWMTDPENPLLARVTVNRQWAELFGRGIVPTLVDFGVQAESPTHPELLDWLAIEFMQEGWSLKRLHKLMVTSATYRQSARVTPELLEIDPYNEIYSHGPRSRLPAEFVRDNALAVAGLLSDKMHGPPVFPYQPKGVWNHTGVASNEWQTSTGEDQYRRGVYVYWRRTVPYPSFVNFDAPSREVCSLERSNSNTPLQALTLMNDPVYIEAAAGLARRILTEVDGNNSDRIIRGFRLATSRRPSEPELRILTRRLDSAVEQFSKDPAAARQLAKKHERPENVSVDTFAAWTTVASILLNLDESISR</sequence>
<evidence type="ECO:0000259" key="2">
    <source>
        <dbReference type="Pfam" id="PF07583"/>
    </source>
</evidence>